<protein>
    <recommendedName>
        <fullName evidence="4">Prepilin-type N-terminal cleavage/methylation domain-containing protein</fullName>
    </recommendedName>
</protein>
<feature type="transmembrane region" description="Helical" evidence="1">
    <location>
        <begin position="12"/>
        <end position="31"/>
    </location>
</feature>
<dbReference type="Proteomes" id="UP000092714">
    <property type="component" value="Unassembled WGS sequence"/>
</dbReference>
<dbReference type="InterPro" id="IPR012902">
    <property type="entry name" value="N_methyl_site"/>
</dbReference>
<dbReference type="RefSeq" id="WP_049177443.1">
    <property type="nucleotide sequence ID" value="NZ_CABJAZ010000008.1"/>
</dbReference>
<evidence type="ECO:0000256" key="1">
    <source>
        <dbReference type="SAM" id="Phobius"/>
    </source>
</evidence>
<organism evidence="2 3">
    <name type="scientific">Clostridium paraputrificum</name>
    <dbReference type="NCBI Taxonomy" id="29363"/>
    <lineage>
        <taxon>Bacteria</taxon>
        <taxon>Bacillati</taxon>
        <taxon>Bacillota</taxon>
        <taxon>Clostridia</taxon>
        <taxon>Eubacteriales</taxon>
        <taxon>Clostridiaceae</taxon>
        <taxon>Clostridium</taxon>
    </lineage>
</organism>
<keyword evidence="1" id="KW-0472">Membrane</keyword>
<proteinExistence type="predicted"/>
<keyword evidence="1" id="KW-0812">Transmembrane</keyword>
<gene>
    <name evidence="2" type="ORF">CP373A1_13745</name>
</gene>
<comment type="caution">
    <text evidence="2">The sequence shown here is derived from an EMBL/GenBank/DDBJ whole genome shotgun (WGS) entry which is preliminary data.</text>
</comment>
<dbReference type="PROSITE" id="PS00409">
    <property type="entry name" value="PROKAR_NTER_METHYL"/>
    <property type="match status" value="1"/>
</dbReference>
<keyword evidence="1" id="KW-1133">Transmembrane helix</keyword>
<dbReference type="Pfam" id="PF07963">
    <property type="entry name" value="N_methyl"/>
    <property type="match status" value="1"/>
</dbReference>
<dbReference type="eggNOG" id="ENOG50325N8">
    <property type="taxonomic scope" value="Bacteria"/>
</dbReference>
<evidence type="ECO:0008006" key="4">
    <source>
        <dbReference type="Google" id="ProtNLM"/>
    </source>
</evidence>
<evidence type="ECO:0000313" key="3">
    <source>
        <dbReference type="Proteomes" id="UP000092714"/>
    </source>
</evidence>
<dbReference type="NCBIfam" id="TIGR02532">
    <property type="entry name" value="IV_pilin_GFxxxE"/>
    <property type="match status" value="1"/>
</dbReference>
<reference evidence="2 3" key="1">
    <citation type="submission" date="2016-06" db="EMBL/GenBank/DDBJ databases">
        <authorList>
            <person name="Kjaerup R.B."/>
            <person name="Dalgaard T.S."/>
            <person name="Juul-Madsen H.R."/>
        </authorList>
    </citation>
    <scope>NUCLEOTIDE SEQUENCE [LARGE SCALE GENOMIC DNA]</scope>
    <source>
        <strain evidence="2 3">373-A1</strain>
    </source>
</reference>
<sequence>MKKKKGFTLVELIAVIGITVIFGAIVLGISITSGKLFSMTQSQSVFNDEARLIISTLEEDLRIGKEIDATALNLTGSSSITINGIIDTCSNFNLPSGSFEKLLSLKVKGDLYYYIKVGDRVERKKFGGAAFTSDVSGIEKIKDIEIKKSVDSTDKRYFITIEFVNLHGEITEYKSAVMPRN</sequence>
<dbReference type="AlphaFoldDB" id="A0A1B8RLP2"/>
<keyword evidence="3" id="KW-1185">Reference proteome</keyword>
<dbReference type="OrthoDB" id="1913401at2"/>
<accession>A0A1B8RLP2</accession>
<dbReference type="EMBL" id="MAPZ01000026">
    <property type="protein sequence ID" value="OBY09728.1"/>
    <property type="molecule type" value="Genomic_DNA"/>
</dbReference>
<evidence type="ECO:0000313" key="2">
    <source>
        <dbReference type="EMBL" id="OBY09728.1"/>
    </source>
</evidence>
<name>A0A1B8RLP2_9CLOT</name>